<keyword evidence="1" id="KW-0004">4Fe-4S</keyword>
<feature type="domain" description="HhH-GPD" evidence="5">
    <location>
        <begin position="56"/>
        <end position="213"/>
    </location>
</feature>
<gene>
    <name evidence="6" type="primary">magIII</name>
    <name evidence="6" type="ordered locus">HH_1787</name>
</gene>
<evidence type="ECO:0000256" key="4">
    <source>
        <dbReference type="ARBA" id="ARBA00023014"/>
    </source>
</evidence>
<dbReference type="PANTHER" id="PTHR10359">
    <property type="entry name" value="A/G-SPECIFIC ADENINE GLYCOSYLASE/ENDONUCLEASE III"/>
    <property type="match status" value="1"/>
</dbReference>
<reference evidence="6 7" key="1">
    <citation type="journal article" date="2003" name="Proc. Natl. Acad. Sci. U.S.A.">
        <title>The complete genome sequence of the carcinogenic bacterium Helicobacter hepaticus.</title>
        <authorList>
            <person name="Suerbaum S."/>
            <person name="Josenhans C."/>
            <person name="Sterzenbach T."/>
            <person name="Drescher B."/>
            <person name="Brandt P."/>
            <person name="Bell M."/>
            <person name="Droege M."/>
            <person name="Fartmann B."/>
            <person name="Fischer H.-P."/>
            <person name="Ge Z."/>
            <person name="Hoerster A."/>
            <person name="Holland R."/>
            <person name="Klein K."/>
            <person name="Koenig J."/>
            <person name="Macko L."/>
            <person name="Mendz G.L."/>
            <person name="Nyakatura G."/>
            <person name="Schauer D.B."/>
            <person name="Shen Z."/>
            <person name="Weber J."/>
            <person name="Frosch M."/>
            <person name="Fox J.G."/>
        </authorList>
    </citation>
    <scope>NUCLEOTIDE SEQUENCE [LARGE SCALE GENOMIC DNA]</scope>
    <source>
        <strain evidence="7">ATCC 51449 / 3B1</strain>
    </source>
</reference>
<dbReference type="EC" id="4.2.99.18" evidence="6"/>
<dbReference type="HOGENOM" id="CLU_012862_6_0_7"/>
<protein>
    <submittedName>
        <fullName evidence="6">3-methyladenine DNA glycosylase</fullName>
        <ecNumber evidence="6">4.2.99.18</ecNumber>
    </submittedName>
</protein>
<keyword evidence="4" id="KW-0411">Iron-sulfur</keyword>
<evidence type="ECO:0000259" key="5">
    <source>
        <dbReference type="SMART" id="SM00478"/>
    </source>
</evidence>
<dbReference type="GO" id="GO:0140078">
    <property type="term" value="F:class I DNA-(apurinic or apyrimidinic site) endonuclease activity"/>
    <property type="evidence" value="ECO:0007669"/>
    <property type="project" value="UniProtKB-EC"/>
</dbReference>
<dbReference type="CDD" id="cd00056">
    <property type="entry name" value="ENDO3c"/>
    <property type="match status" value="1"/>
</dbReference>
<evidence type="ECO:0000256" key="2">
    <source>
        <dbReference type="ARBA" id="ARBA00022723"/>
    </source>
</evidence>
<evidence type="ECO:0000313" key="6">
    <source>
        <dbReference type="EMBL" id="AAP78384.1"/>
    </source>
</evidence>
<dbReference type="EMBL" id="AE017125">
    <property type="protein sequence ID" value="AAP78384.1"/>
    <property type="molecule type" value="Genomic_DNA"/>
</dbReference>
<dbReference type="GO" id="GO:0051539">
    <property type="term" value="F:4 iron, 4 sulfur cluster binding"/>
    <property type="evidence" value="ECO:0007669"/>
    <property type="project" value="UniProtKB-KW"/>
</dbReference>
<dbReference type="KEGG" id="hhe:HH_1787"/>
<dbReference type="NCBIfam" id="NF010494">
    <property type="entry name" value="PRK13913.1"/>
    <property type="match status" value="1"/>
</dbReference>
<dbReference type="AlphaFoldDB" id="Q7VF90"/>
<proteinExistence type="predicted"/>
<keyword evidence="3" id="KW-0408">Iron</keyword>
<keyword evidence="7" id="KW-1185">Reference proteome</keyword>
<dbReference type="PANTHER" id="PTHR10359:SF19">
    <property type="entry name" value="DNA REPAIR GLYCOSYLASE MJ1434-RELATED"/>
    <property type="match status" value="1"/>
</dbReference>
<dbReference type="Gene3D" id="1.10.340.30">
    <property type="entry name" value="Hypothetical protein, domain 2"/>
    <property type="match status" value="1"/>
</dbReference>
<keyword evidence="6" id="KW-0456">Lyase</keyword>
<evidence type="ECO:0000313" key="7">
    <source>
        <dbReference type="Proteomes" id="UP000002495"/>
    </source>
</evidence>
<dbReference type="GO" id="GO:0006284">
    <property type="term" value="P:base-excision repair"/>
    <property type="evidence" value="ECO:0007669"/>
    <property type="project" value="InterPro"/>
</dbReference>
<sequence length="237" mass="27307">MRMQKVLLQSFLKEGKMIESSFSLLKALKSYGLLEGKPSWWWEGAGSFEVVLGAILVQNTQWSKVEIMLDSMKKAGILNGDSQKDLAQMAHIESYVLQSHIIGLQRQKSAYIINISQAILADFGSFESFKENVDFEWLITQKGIGRESAYAILNYVCEREVMVVDRYTYKLLCALGREIEDYEELRAFCENGVRENLALVYEIYPQDMNLAQIFARFHGKIVEWSKTKQDIKHILIQ</sequence>
<dbReference type="GO" id="GO:0046872">
    <property type="term" value="F:metal ion binding"/>
    <property type="evidence" value="ECO:0007669"/>
    <property type="project" value="UniProtKB-KW"/>
</dbReference>
<keyword evidence="2" id="KW-0479">Metal-binding</keyword>
<dbReference type="eggNOG" id="COG2231">
    <property type="taxonomic scope" value="Bacteria"/>
</dbReference>
<evidence type="ECO:0000256" key="1">
    <source>
        <dbReference type="ARBA" id="ARBA00022485"/>
    </source>
</evidence>
<dbReference type="STRING" id="235279.HH_1787"/>
<dbReference type="InterPro" id="IPR023170">
    <property type="entry name" value="HhH_base_excis_C"/>
</dbReference>
<accession>Q7VF90</accession>
<name>Q7VF90_HELHP</name>
<dbReference type="Gene3D" id="1.10.1670.10">
    <property type="entry name" value="Helix-hairpin-Helix base-excision DNA repair enzymes (C-terminal)"/>
    <property type="match status" value="1"/>
</dbReference>
<dbReference type="Pfam" id="PF00730">
    <property type="entry name" value="HhH-GPD"/>
    <property type="match status" value="1"/>
</dbReference>
<evidence type="ECO:0000256" key="3">
    <source>
        <dbReference type="ARBA" id="ARBA00023004"/>
    </source>
</evidence>
<organism evidence="6 7">
    <name type="scientific">Helicobacter hepaticus (strain ATCC 51449 / 3B1)</name>
    <dbReference type="NCBI Taxonomy" id="235279"/>
    <lineage>
        <taxon>Bacteria</taxon>
        <taxon>Pseudomonadati</taxon>
        <taxon>Campylobacterota</taxon>
        <taxon>Epsilonproteobacteria</taxon>
        <taxon>Campylobacterales</taxon>
        <taxon>Helicobacteraceae</taxon>
        <taxon>Helicobacter</taxon>
    </lineage>
</organism>
<dbReference type="SUPFAM" id="SSF48150">
    <property type="entry name" value="DNA-glycosylase"/>
    <property type="match status" value="1"/>
</dbReference>
<dbReference type="Proteomes" id="UP000002495">
    <property type="component" value="Chromosome"/>
</dbReference>
<dbReference type="InterPro" id="IPR003265">
    <property type="entry name" value="HhH-GPD_domain"/>
</dbReference>
<dbReference type="InterPro" id="IPR011257">
    <property type="entry name" value="DNA_glycosylase"/>
</dbReference>
<dbReference type="SMART" id="SM00478">
    <property type="entry name" value="ENDO3c"/>
    <property type="match status" value="1"/>
</dbReference>